<dbReference type="PROSITE" id="PS50990">
    <property type="entry name" value="PEPTIDASE_C39"/>
    <property type="match status" value="1"/>
</dbReference>
<sequence length="154" mass="17390">MPAQETSGQARPEWLLHFATGRRLPVIQQTEAAECGLVCLAMIAGYHGYHTDLAGLRRRFSISSHGTNLKTLIDMAGRLNLSGRALRLELERLEELQLPCVLHWDMNHFVVLKSVQRSKITIHDPAMGEWVLTREEFGQHFTGIALELTPTDTF</sequence>
<comment type="caution">
    <text evidence="2">The sequence shown here is derived from an EMBL/GenBank/DDBJ whole genome shotgun (WGS) entry which is preliminary data.</text>
</comment>
<evidence type="ECO:0000259" key="1">
    <source>
        <dbReference type="PROSITE" id="PS50990"/>
    </source>
</evidence>
<dbReference type="EMBL" id="JBHUJD010000001">
    <property type="protein sequence ID" value="MFD2308955.1"/>
    <property type="molecule type" value="Genomic_DNA"/>
</dbReference>
<dbReference type="Pfam" id="PF03412">
    <property type="entry name" value="Peptidase_C39"/>
    <property type="match status" value="1"/>
</dbReference>
<evidence type="ECO:0000313" key="3">
    <source>
        <dbReference type="Proteomes" id="UP001597425"/>
    </source>
</evidence>
<dbReference type="RefSeq" id="WP_265721851.1">
    <property type="nucleotide sequence ID" value="NZ_JAPIVK010000015.1"/>
</dbReference>
<organism evidence="2 3">
    <name type="scientific">Microbulbifer halophilus</name>
    <dbReference type="NCBI Taxonomy" id="453963"/>
    <lineage>
        <taxon>Bacteria</taxon>
        <taxon>Pseudomonadati</taxon>
        <taxon>Pseudomonadota</taxon>
        <taxon>Gammaproteobacteria</taxon>
        <taxon>Cellvibrionales</taxon>
        <taxon>Microbulbiferaceae</taxon>
        <taxon>Microbulbifer</taxon>
    </lineage>
</organism>
<accession>A0ABW5E8G7</accession>
<feature type="domain" description="Peptidase C39" evidence="1">
    <location>
        <begin position="29"/>
        <end position="148"/>
    </location>
</feature>
<reference evidence="3" key="1">
    <citation type="journal article" date="2019" name="Int. J. Syst. Evol. Microbiol.">
        <title>The Global Catalogue of Microorganisms (GCM) 10K type strain sequencing project: providing services to taxonomists for standard genome sequencing and annotation.</title>
        <authorList>
            <consortium name="The Broad Institute Genomics Platform"/>
            <consortium name="The Broad Institute Genome Sequencing Center for Infectious Disease"/>
            <person name="Wu L."/>
            <person name="Ma J."/>
        </authorList>
    </citation>
    <scope>NUCLEOTIDE SEQUENCE [LARGE SCALE GENOMIC DNA]</scope>
    <source>
        <strain evidence="3">KCTC 12848</strain>
    </source>
</reference>
<name>A0ABW5E8G7_9GAMM</name>
<dbReference type="Proteomes" id="UP001597425">
    <property type="component" value="Unassembled WGS sequence"/>
</dbReference>
<dbReference type="Gene3D" id="3.90.70.10">
    <property type="entry name" value="Cysteine proteinases"/>
    <property type="match status" value="1"/>
</dbReference>
<proteinExistence type="predicted"/>
<keyword evidence="3" id="KW-1185">Reference proteome</keyword>
<protein>
    <submittedName>
        <fullName evidence="2">Cysteine peptidase family C39 domain-containing protein</fullName>
    </submittedName>
</protein>
<dbReference type="InterPro" id="IPR005074">
    <property type="entry name" value="Peptidase_C39"/>
</dbReference>
<gene>
    <name evidence="2" type="ORF">ACFSKX_00870</name>
</gene>
<evidence type="ECO:0000313" key="2">
    <source>
        <dbReference type="EMBL" id="MFD2308955.1"/>
    </source>
</evidence>